<keyword evidence="3 4" id="KW-0413">Isomerase</keyword>
<feature type="chain" id="PRO_5025095546" description="Peptidyl-prolyl cis-trans isomerase" evidence="4">
    <location>
        <begin position="25"/>
        <end position="238"/>
    </location>
</feature>
<evidence type="ECO:0000256" key="3">
    <source>
        <dbReference type="ARBA" id="ARBA00023235"/>
    </source>
</evidence>
<name>A0A660L2I2_9ACTN</name>
<keyword evidence="4" id="KW-0732">Signal</keyword>
<feature type="domain" description="PPIase cyclophilin-type" evidence="6">
    <location>
        <begin position="80"/>
        <end position="235"/>
    </location>
</feature>
<dbReference type="GO" id="GO:0006457">
    <property type="term" value="P:protein folding"/>
    <property type="evidence" value="ECO:0007669"/>
    <property type="project" value="InterPro"/>
</dbReference>
<dbReference type="EMBL" id="RBIL01000002">
    <property type="protein sequence ID" value="RKQ87424.1"/>
    <property type="molecule type" value="Genomic_DNA"/>
</dbReference>
<dbReference type="PANTHER" id="PTHR45625">
    <property type="entry name" value="PEPTIDYL-PROLYL CIS-TRANS ISOMERASE-RELATED"/>
    <property type="match status" value="1"/>
</dbReference>
<dbReference type="CDD" id="cd00317">
    <property type="entry name" value="cyclophilin"/>
    <property type="match status" value="1"/>
</dbReference>
<keyword evidence="8" id="KW-1185">Reference proteome</keyword>
<dbReference type="InterPro" id="IPR020892">
    <property type="entry name" value="Cyclophilin-type_PPIase_CS"/>
</dbReference>
<dbReference type="Pfam" id="PF00160">
    <property type="entry name" value="Pro_isomerase"/>
    <property type="match status" value="1"/>
</dbReference>
<gene>
    <name evidence="7" type="ORF">C8N24_5445</name>
</gene>
<dbReference type="Gene3D" id="2.40.100.10">
    <property type="entry name" value="Cyclophilin-like"/>
    <property type="match status" value="1"/>
</dbReference>
<evidence type="ECO:0000256" key="1">
    <source>
        <dbReference type="ARBA" id="ARBA00002388"/>
    </source>
</evidence>
<feature type="region of interest" description="Disordered" evidence="5">
    <location>
        <begin position="24"/>
        <end position="48"/>
    </location>
</feature>
<dbReference type="AlphaFoldDB" id="A0A660L2I2"/>
<keyword evidence="2 4" id="KW-0697">Rotamase</keyword>
<evidence type="ECO:0000313" key="7">
    <source>
        <dbReference type="EMBL" id="RKQ87424.1"/>
    </source>
</evidence>
<feature type="compositionally biased region" description="Low complexity" evidence="5">
    <location>
        <begin position="32"/>
        <end position="47"/>
    </location>
</feature>
<proteinExistence type="inferred from homology"/>
<dbReference type="InterPro" id="IPR002130">
    <property type="entry name" value="Cyclophilin-type_PPIase_dom"/>
</dbReference>
<dbReference type="PROSITE" id="PS50072">
    <property type="entry name" value="CSA_PPIASE_2"/>
    <property type="match status" value="1"/>
</dbReference>
<protein>
    <recommendedName>
        <fullName evidence="4">Peptidyl-prolyl cis-trans isomerase</fullName>
        <shortName evidence="4">PPIase</shortName>
        <ecNumber evidence="4">5.2.1.8</ecNumber>
    </recommendedName>
</protein>
<feature type="signal peptide" evidence="4">
    <location>
        <begin position="1"/>
        <end position="24"/>
    </location>
</feature>
<dbReference type="RefSeq" id="WP_170179450.1">
    <property type="nucleotide sequence ID" value="NZ_RBIL01000002.1"/>
</dbReference>
<dbReference type="InterPro" id="IPR044666">
    <property type="entry name" value="Cyclophilin_A-like"/>
</dbReference>
<organism evidence="7 8">
    <name type="scientific">Solirubrobacter pauli</name>
    <dbReference type="NCBI Taxonomy" id="166793"/>
    <lineage>
        <taxon>Bacteria</taxon>
        <taxon>Bacillati</taxon>
        <taxon>Actinomycetota</taxon>
        <taxon>Thermoleophilia</taxon>
        <taxon>Solirubrobacterales</taxon>
        <taxon>Solirubrobacteraceae</taxon>
        <taxon>Solirubrobacter</taxon>
    </lineage>
</organism>
<evidence type="ECO:0000256" key="4">
    <source>
        <dbReference type="RuleBase" id="RU363019"/>
    </source>
</evidence>
<comment type="caution">
    <text evidence="7">The sequence shown here is derived from an EMBL/GenBank/DDBJ whole genome shotgun (WGS) entry which is preliminary data.</text>
</comment>
<dbReference type="PROSITE" id="PS00170">
    <property type="entry name" value="CSA_PPIASE_1"/>
    <property type="match status" value="1"/>
</dbReference>
<accession>A0A660L2I2</accession>
<dbReference type="SUPFAM" id="SSF50891">
    <property type="entry name" value="Cyclophilin-like"/>
    <property type="match status" value="1"/>
</dbReference>
<dbReference type="PRINTS" id="PR00153">
    <property type="entry name" value="CSAPPISMRASE"/>
</dbReference>
<evidence type="ECO:0000256" key="2">
    <source>
        <dbReference type="ARBA" id="ARBA00023110"/>
    </source>
</evidence>
<comment type="function">
    <text evidence="1 4">PPIases accelerate the folding of proteins. It catalyzes the cis-trans isomerization of proline imidic peptide bonds in oligopeptides.</text>
</comment>
<dbReference type="InterPro" id="IPR029000">
    <property type="entry name" value="Cyclophilin-like_dom_sf"/>
</dbReference>
<sequence>MSRLRALLITPVLALAIASCGDDASSGDESIATPEPTAEATTEAPTANEFLPEGCENVEAPEPREEGTLKAPKEKLDKGKTYVATVSTTCGDFKITLDAKRAPITGGSFKYLADQKFYDGLNFHRIVADFVIQGGDPAGSGSGGPGYSVEEAPPSDLQYTPGIVAMAKTGEEPAGTSGSQFFVVTGAGAGQLTPDYALVGEVTEGMDVVDKIGGIQADPNTGMPAAQVIIKSVTVEEQ</sequence>
<evidence type="ECO:0000256" key="5">
    <source>
        <dbReference type="SAM" id="MobiDB-lite"/>
    </source>
</evidence>
<evidence type="ECO:0000313" key="8">
    <source>
        <dbReference type="Proteomes" id="UP000278962"/>
    </source>
</evidence>
<reference evidence="7 8" key="1">
    <citation type="submission" date="2018-10" db="EMBL/GenBank/DDBJ databases">
        <title>Genomic Encyclopedia of Archaeal and Bacterial Type Strains, Phase II (KMG-II): from individual species to whole genera.</title>
        <authorList>
            <person name="Goeker M."/>
        </authorList>
    </citation>
    <scope>NUCLEOTIDE SEQUENCE [LARGE SCALE GENOMIC DNA]</scope>
    <source>
        <strain evidence="7 8">DSM 14954</strain>
    </source>
</reference>
<comment type="similarity">
    <text evidence="4">Belongs to the cyclophilin-type PPIase family.</text>
</comment>
<dbReference type="PROSITE" id="PS51257">
    <property type="entry name" value="PROKAR_LIPOPROTEIN"/>
    <property type="match status" value="1"/>
</dbReference>
<dbReference type="Proteomes" id="UP000278962">
    <property type="component" value="Unassembled WGS sequence"/>
</dbReference>
<dbReference type="EC" id="5.2.1.8" evidence="4"/>
<dbReference type="PANTHER" id="PTHR45625:SF4">
    <property type="entry name" value="PEPTIDYLPROLYL ISOMERASE DOMAIN AND WD REPEAT-CONTAINING PROTEIN 1"/>
    <property type="match status" value="1"/>
</dbReference>
<evidence type="ECO:0000259" key="6">
    <source>
        <dbReference type="PROSITE" id="PS50072"/>
    </source>
</evidence>
<dbReference type="GO" id="GO:0003755">
    <property type="term" value="F:peptidyl-prolyl cis-trans isomerase activity"/>
    <property type="evidence" value="ECO:0007669"/>
    <property type="project" value="UniProtKB-UniRule"/>
</dbReference>
<comment type="catalytic activity">
    <reaction evidence="4">
        <text>[protein]-peptidylproline (omega=180) = [protein]-peptidylproline (omega=0)</text>
        <dbReference type="Rhea" id="RHEA:16237"/>
        <dbReference type="Rhea" id="RHEA-COMP:10747"/>
        <dbReference type="Rhea" id="RHEA-COMP:10748"/>
        <dbReference type="ChEBI" id="CHEBI:83833"/>
        <dbReference type="ChEBI" id="CHEBI:83834"/>
        <dbReference type="EC" id="5.2.1.8"/>
    </reaction>
</comment>